<dbReference type="Proteomes" id="UP001254165">
    <property type="component" value="Unassembled WGS sequence"/>
</dbReference>
<dbReference type="Pfam" id="PF00498">
    <property type="entry name" value="FHA"/>
    <property type="match status" value="1"/>
</dbReference>
<proteinExistence type="predicted"/>
<organism evidence="2 3">
    <name type="scientific">Thermanaerothrix solaris</name>
    <dbReference type="NCBI Taxonomy" id="3058434"/>
    <lineage>
        <taxon>Bacteria</taxon>
        <taxon>Bacillati</taxon>
        <taxon>Chloroflexota</taxon>
        <taxon>Anaerolineae</taxon>
        <taxon>Anaerolineales</taxon>
        <taxon>Anaerolineaceae</taxon>
        <taxon>Thermanaerothrix</taxon>
    </lineage>
</organism>
<dbReference type="PANTHER" id="PTHR23308">
    <property type="entry name" value="NUCLEAR INHIBITOR OF PROTEIN PHOSPHATASE-1"/>
    <property type="match status" value="1"/>
</dbReference>
<dbReference type="InterPro" id="IPR008984">
    <property type="entry name" value="SMAD_FHA_dom_sf"/>
</dbReference>
<dbReference type="InterPro" id="IPR050923">
    <property type="entry name" value="Cell_Proc_Reg/RNA_Proc"/>
</dbReference>
<name>A0ABU3NLN3_9CHLR</name>
<accession>A0ABU3NLN3</accession>
<keyword evidence="3" id="KW-1185">Reference proteome</keyword>
<dbReference type="Gene3D" id="2.60.200.20">
    <property type="match status" value="1"/>
</dbReference>
<dbReference type="CDD" id="cd00060">
    <property type="entry name" value="FHA"/>
    <property type="match status" value="1"/>
</dbReference>
<comment type="caution">
    <text evidence="2">The sequence shown here is derived from an EMBL/GenBank/DDBJ whole genome shotgun (WGS) entry which is preliminary data.</text>
</comment>
<evidence type="ECO:0000259" key="1">
    <source>
        <dbReference type="PROSITE" id="PS50006"/>
    </source>
</evidence>
<dbReference type="EMBL" id="JAUHMF010000001">
    <property type="protein sequence ID" value="MDT8897746.1"/>
    <property type="molecule type" value="Genomic_DNA"/>
</dbReference>
<dbReference type="PROSITE" id="PS50006">
    <property type="entry name" value="FHA_DOMAIN"/>
    <property type="match status" value="1"/>
</dbReference>
<sequence length="248" mass="28195">MGFRLEHLEQRLRALVEDYLGRVPWRDHTEDWSRHLFEALQTALLNQPTGRPLPNLCVIEVPHAIYATWHRKGDWQAPLIRALEELAGEAGFNFLGTPQIVLRENPNLEGDEMRVHWEWEDERLGETAVITLNAEPESRVPHGRRAFLIVRGQEVFPLEQSVISIGRHSDNTLVITDLRVSRHHAQIRRVGDCFVLFDLNSTGGTYVNGERIFQRELQAGDVISLAGVPLIYGEESQPDGTAGTQPME</sequence>
<dbReference type="SUPFAM" id="SSF49879">
    <property type="entry name" value="SMAD/FHA domain"/>
    <property type="match status" value="1"/>
</dbReference>
<gene>
    <name evidence="2" type="ORF">QYE77_05660</name>
</gene>
<dbReference type="SMART" id="SM00240">
    <property type="entry name" value="FHA"/>
    <property type="match status" value="1"/>
</dbReference>
<evidence type="ECO:0000313" key="3">
    <source>
        <dbReference type="Proteomes" id="UP001254165"/>
    </source>
</evidence>
<feature type="domain" description="FHA" evidence="1">
    <location>
        <begin position="163"/>
        <end position="212"/>
    </location>
</feature>
<protein>
    <submittedName>
        <fullName evidence="2">FHA domain-containing protein</fullName>
    </submittedName>
</protein>
<dbReference type="InterPro" id="IPR000253">
    <property type="entry name" value="FHA_dom"/>
</dbReference>
<evidence type="ECO:0000313" key="2">
    <source>
        <dbReference type="EMBL" id="MDT8897746.1"/>
    </source>
</evidence>
<dbReference type="Gene3D" id="3.30.2320.60">
    <property type="entry name" value="FhaA, phosphopeptide-binding domain (DUF3662)"/>
    <property type="match status" value="1"/>
</dbReference>
<dbReference type="RefSeq" id="WP_315624401.1">
    <property type="nucleotide sequence ID" value="NZ_JAUHMF010000001.1"/>
</dbReference>
<reference evidence="2 3" key="1">
    <citation type="submission" date="2023-07" db="EMBL/GenBank/DDBJ databases">
        <title>Novel species of Thermanaerothrix with wide hydrolytic capabilities.</title>
        <authorList>
            <person name="Zayulina K.S."/>
            <person name="Podosokorskaya O.A."/>
            <person name="Elcheninov A.G."/>
        </authorList>
    </citation>
    <scope>NUCLEOTIDE SEQUENCE [LARGE SCALE GENOMIC DNA]</scope>
    <source>
        <strain evidence="2 3">4228-RoL</strain>
    </source>
</reference>
<dbReference type="InterPro" id="IPR042287">
    <property type="entry name" value="FhaA_N_sf"/>
</dbReference>